<gene>
    <name evidence="1" type="ORF">I2501_22635</name>
</gene>
<keyword evidence="2" id="KW-1185">Reference proteome</keyword>
<dbReference type="Proteomes" id="UP000657385">
    <property type="component" value="Unassembled WGS sequence"/>
</dbReference>
<reference evidence="1" key="1">
    <citation type="submission" date="2020-11" db="EMBL/GenBank/DDBJ databases">
        <title>Isolation and identification of active actinomycetes.</title>
        <authorList>
            <person name="Yu B."/>
        </authorList>
    </citation>
    <scope>NUCLEOTIDE SEQUENCE</scope>
    <source>
        <strain evidence="1">NEAU-YB345</strain>
    </source>
</reference>
<sequence>MDSAFTPRPSITRTLATTAALGMLVAVAGVVQPVAASAAPLAPAAGVRSAAGTSATSAPDLTDGDLTGDGIPDLVTVGAQNGLPSGLWLAPGTGNGHAAVSPIDIGVNGAGFNSTGSPSDFDGATAITGRFTGGANQDVLIYYPAGIHAGGGVILAGNGNTSPLAAGGNLLMGGSLANLNGDNPTQVANGGNTSGLNTGIPDLLGVLGDSTNGYGLNIYTANVPAGYGLPVTLNVNTPDGTADWNNWTIATTQLPVTGGGATTAMFLWKQSTGELDLWENLQANTTTGALTYTAYPVATRWNTGATLTLQAADINGDGVPDLWTVGANRKVTANLFSHLSTTKAATLAKVTETLN</sequence>
<dbReference type="RefSeq" id="WP_196195970.1">
    <property type="nucleotide sequence ID" value="NZ_JADPRT010000009.1"/>
</dbReference>
<comment type="caution">
    <text evidence="1">The sequence shown here is derived from an EMBL/GenBank/DDBJ whole genome shotgun (WGS) entry which is preliminary data.</text>
</comment>
<dbReference type="InterPro" id="IPR028994">
    <property type="entry name" value="Integrin_alpha_N"/>
</dbReference>
<dbReference type="EMBL" id="JADPRT010000009">
    <property type="protein sequence ID" value="MBF9070816.1"/>
    <property type="molecule type" value="Genomic_DNA"/>
</dbReference>
<organism evidence="1 2">
    <name type="scientific">Streptacidiphilus fuscans</name>
    <dbReference type="NCBI Taxonomy" id="2789292"/>
    <lineage>
        <taxon>Bacteria</taxon>
        <taxon>Bacillati</taxon>
        <taxon>Actinomycetota</taxon>
        <taxon>Actinomycetes</taxon>
        <taxon>Kitasatosporales</taxon>
        <taxon>Streptomycetaceae</taxon>
        <taxon>Streptacidiphilus</taxon>
    </lineage>
</organism>
<dbReference type="AlphaFoldDB" id="A0A931B871"/>
<name>A0A931B871_9ACTN</name>
<evidence type="ECO:0000313" key="1">
    <source>
        <dbReference type="EMBL" id="MBF9070816.1"/>
    </source>
</evidence>
<accession>A0A931B871</accession>
<proteinExistence type="predicted"/>
<protein>
    <submittedName>
        <fullName evidence="1">Uncharacterized protein</fullName>
    </submittedName>
</protein>
<dbReference type="SUPFAM" id="SSF69318">
    <property type="entry name" value="Integrin alpha N-terminal domain"/>
    <property type="match status" value="1"/>
</dbReference>
<evidence type="ECO:0000313" key="2">
    <source>
        <dbReference type="Proteomes" id="UP000657385"/>
    </source>
</evidence>